<dbReference type="KEGG" id="toc:Toce_2022"/>
<keyword evidence="7 8" id="KW-0066">ATP synthesis</keyword>
<evidence type="ECO:0000256" key="4">
    <source>
        <dbReference type="ARBA" id="ARBA00023065"/>
    </source>
</evidence>
<evidence type="ECO:0000256" key="5">
    <source>
        <dbReference type="ARBA" id="ARBA00023136"/>
    </source>
</evidence>
<keyword evidence="3 8" id="KW-0375">Hydrogen ion transport</keyword>
<dbReference type="Pfam" id="PF00213">
    <property type="entry name" value="OSCP"/>
    <property type="match status" value="1"/>
</dbReference>
<evidence type="ECO:0000256" key="8">
    <source>
        <dbReference type="HAMAP-Rule" id="MF_01416"/>
    </source>
</evidence>
<dbReference type="GO" id="GO:0046933">
    <property type="term" value="F:proton-transporting ATP synthase activity, rotational mechanism"/>
    <property type="evidence" value="ECO:0007669"/>
    <property type="project" value="UniProtKB-UniRule"/>
</dbReference>
<dbReference type="NCBIfam" id="NF004402">
    <property type="entry name" value="PRK05758.2-2"/>
    <property type="match status" value="1"/>
</dbReference>
<evidence type="ECO:0000256" key="2">
    <source>
        <dbReference type="ARBA" id="ARBA00022448"/>
    </source>
</evidence>
<dbReference type="GO" id="GO:0045259">
    <property type="term" value="C:proton-transporting ATP synthase complex"/>
    <property type="evidence" value="ECO:0007669"/>
    <property type="project" value="UniProtKB-KW"/>
</dbReference>
<evidence type="ECO:0000256" key="3">
    <source>
        <dbReference type="ARBA" id="ARBA00022781"/>
    </source>
</evidence>
<dbReference type="eggNOG" id="COG0712">
    <property type="taxonomic scope" value="Bacteria"/>
</dbReference>
<protein>
    <recommendedName>
        <fullName evidence="8">ATP synthase subunit delta</fullName>
    </recommendedName>
    <alternativeName>
        <fullName evidence="8">ATP synthase F(1) sector subunit delta</fullName>
    </alternativeName>
    <alternativeName>
        <fullName evidence="8">F-type ATPase subunit delta</fullName>
        <shortName evidence="8">F-ATPase subunit delta</shortName>
    </alternativeName>
</protein>
<comment type="subcellular location">
    <subcellularLocation>
        <location evidence="8">Cell membrane</location>
        <topology evidence="8">Peripheral membrane protein</topology>
    </subcellularLocation>
    <subcellularLocation>
        <location evidence="1">Membrane</location>
    </subcellularLocation>
</comment>
<dbReference type="STRING" id="555079.Toce_2022"/>
<keyword evidence="5 8" id="KW-0472">Membrane</keyword>
<comment type="subunit">
    <text evidence="8">F-type ATPases have 2 components, F(1) - the catalytic core - and F(0) - the membrane proton channel. F(1) has five subunits: alpha(3), beta(3), gamma(1), delta(1), epsilon(1). F(0) has three main subunits: a(1), b(2) and c(10-14). The alpha and beta chains form an alternating ring which encloses part of the gamma chain. F(1) is attached to F(0) by a central stalk formed by the gamma and epsilon chains, while a peripheral stalk is formed by the delta and b chains.</text>
</comment>
<dbReference type="Proteomes" id="UP000000272">
    <property type="component" value="Chromosome"/>
</dbReference>
<proteinExistence type="inferred from homology"/>
<dbReference type="PROSITE" id="PS00389">
    <property type="entry name" value="ATPASE_DELTA"/>
    <property type="match status" value="1"/>
</dbReference>
<keyword evidence="8" id="KW-1003">Cell membrane</keyword>
<sequence>MGAVGRVYAGALFSVAKETGKVEEFKDQLYLMRYAVKNSTAFRDFLHHPGIKRQEKKRVISDVFSGILAPEMMNFFGLVIDDGRQNFLDDIYREYMEFYRRYKDYRIARVITAVELTSDEEKDLKATLEKVFGKEVVLKKEVDPSIIGGMVVRIGFQVIDDSIKSRLEELRTIIEG</sequence>
<evidence type="ECO:0000256" key="1">
    <source>
        <dbReference type="ARBA" id="ARBA00004370"/>
    </source>
</evidence>
<comment type="function">
    <text evidence="8">This protein is part of the stalk that links CF(0) to CF(1). It either transmits conformational changes from CF(0) to CF(1) or is implicated in proton conduction.</text>
</comment>
<keyword evidence="2 8" id="KW-0813">Transport</keyword>
<evidence type="ECO:0000313" key="10">
    <source>
        <dbReference type="Proteomes" id="UP000000272"/>
    </source>
</evidence>
<dbReference type="OrthoDB" id="9802471at2"/>
<dbReference type="InterPro" id="IPR020781">
    <property type="entry name" value="ATPase_OSCP/d_CS"/>
</dbReference>
<dbReference type="InterPro" id="IPR000711">
    <property type="entry name" value="ATPase_OSCP/dsu"/>
</dbReference>
<gene>
    <name evidence="8" type="primary">atpH</name>
    <name evidence="9" type="ordered locus">Toce_2022</name>
</gene>
<dbReference type="HAMAP" id="MF_01416">
    <property type="entry name" value="ATP_synth_delta_bact"/>
    <property type="match status" value="1"/>
</dbReference>
<keyword evidence="6 8" id="KW-0139">CF(1)</keyword>
<dbReference type="RefSeq" id="WP_013276757.1">
    <property type="nucleotide sequence ID" value="NC_014377.1"/>
</dbReference>
<comment type="function">
    <text evidence="8">F(1)F(0) ATP synthase produces ATP from ADP in the presence of a proton or sodium gradient. F-type ATPases consist of two structural domains, F(1) containing the extramembraneous catalytic core and F(0) containing the membrane proton channel, linked together by a central stalk and a peripheral stalk. During catalysis, ATP synthesis in the catalytic domain of F(1) is coupled via a rotary mechanism of the central stalk subunits to proton translocation.</text>
</comment>
<dbReference type="Gene3D" id="1.10.520.20">
    <property type="entry name" value="N-terminal domain of the delta subunit of the F1F0-ATP synthase"/>
    <property type="match status" value="1"/>
</dbReference>
<dbReference type="HOGENOM" id="CLU_085114_1_1_9"/>
<keyword evidence="10" id="KW-1185">Reference proteome</keyword>
<dbReference type="AlphaFoldDB" id="D9RZW6"/>
<dbReference type="PRINTS" id="PR00125">
    <property type="entry name" value="ATPASEDELTA"/>
</dbReference>
<comment type="similarity">
    <text evidence="8">Belongs to the ATPase delta chain family.</text>
</comment>
<reference evidence="9 10" key="1">
    <citation type="journal article" date="2010" name="Stand. Genomic Sci.">
        <title>Complete genome sequence of Thermosediminibacter oceani type strain (JW/IW-1228P).</title>
        <authorList>
            <person name="Pitluck S."/>
            <person name="Yasawong M."/>
            <person name="Munk C."/>
            <person name="Nolan M."/>
            <person name="Lapidus A."/>
            <person name="Lucas S."/>
            <person name="Glavina Del Rio T."/>
            <person name="Tice H."/>
            <person name="Cheng J.F."/>
            <person name="Bruce D."/>
            <person name="Detter C."/>
            <person name="Tapia R."/>
            <person name="Han C."/>
            <person name="Goodwin L."/>
            <person name="Liolios K."/>
            <person name="Ivanova N."/>
            <person name="Mavromatis K."/>
            <person name="Mikhailova N."/>
            <person name="Pati A."/>
            <person name="Chen A."/>
            <person name="Palaniappan K."/>
            <person name="Land M."/>
            <person name="Hauser L."/>
            <person name="Chang Y.J."/>
            <person name="Jeffries C.D."/>
            <person name="Rohde M."/>
            <person name="Spring S."/>
            <person name="Sikorski J."/>
            <person name="Goker M."/>
            <person name="Woyke T."/>
            <person name="Bristow J."/>
            <person name="Eisen J.A."/>
            <person name="Markowitz V."/>
            <person name="Hugenholtz P."/>
            <person name="Kyrpides N.C."/>
            <person name="Klenk H.P."/>
        </authorList>
    </citation>
    <scope>NUCLEOTIDE SEQUENCE [LARGE SCALE GENOMIC DNA]</scope>
    <source>
        <strain evidence="10">ATCC BAA-1034 / DSM 16646 / JW/IW-1228P</strain>
    </source>
</reference>
<dbReference type="GO" id="GO:0005886">
    <property type="term" value="C:plasma membrane"/>
    <property type="evidence" value="ECO:0007669"/>
    <property type="project" value="UniProtKB-SubCell"/>
</dbReference>
<name>D9RZW6_THEOJ</name>
<dbReference type="InterPro" id="IPR026015">
    <property type="entry name" value="ATP_synth_OSCP/delta_N_sf"/>
</dbReference>
<dbReference type="SUPFAM" id="SSF47928">
    <property type="entry name" value="N-terminal domain of the delta subunit of the F1F0-ATP synthase"/>
    <property type="match status" value="1"/>
</dbReference>
<dbReference type="PANTHER" id="PTHR11910">
    <property type="entry name" value="ATP SYNTHASE DELTA CHAIN"/>
    <property type="match status" value="1"/>
</dbReference>
<dbReference type="NCBIfam" id="TIGR01145">
    <property type="entry name" value="ATP_synt_delta"/>
    <property type="match status" value="1"/>
</dbReference>
<organism evidence="9 10">
    <name type="scientific">Thermosediminibacter oceani (strain ATCC BAA-1034 / DSM 16646 / JW/IW-1228P)</name>
    <dbReference type="NCBI Taxonomy" id="555079"/>
    <lineage>
        <taxon>Bacteria</taxon>
        <taxon>Bacillati</taxon>
        <taxon>Bacillota</taxon>
        <taxon>Clostridia</taxon>
        <taxon>Thermosediminibacterales</taxon>
        <taxon>Thermosediminibacteraceae</taxon>
        <taxon>Thermosediminibacter</taxon>
    </lineage>
</organism>
<accession>D9RZW6</accession>
<evidence type="ECO:0000256" key="6">
    <source>
        <dbReference type="ARBA" id="ARBA00023196"/>
    </source>
</evidence>
<keyword evidence="4 8" id="KW-0406">Ion transport</keyword>
<dbReference type="EMBL" id="CP002131">
    <property type="protein sequence ID" value="ADL08743.1"/>
    <property type="molecule type" value="Genomic_DNA"/>
</dbReference>
<evidence type="ECO:0000256" key="7">
    <source>
        <dbReference type="ARBA" id="ARBA00023310"/>
    </source>
</evidence>
<evidence type="ECO:0000313" key="9">
    <source>
        <dbReference type="EMBL" id="ADL08743.1"/>
    </source>
</evidence>